<sequence>MGHAVRTLDLPWAVPPQARQVSLARRTRGRLAHLSGALAEDSVARVLEGKGMTILARRWRGKAGEIDLIARHGECLVFIEVKQSSSHQDAACRLGAAQQGRIMRAALEYCEAAGQMPLPELRFDAALVDGRGQVEVLERAFEEALA</sequence>
<dbReference type="EMBL" id="UZWE01000050">
    <property type="protein sequence ID" value="VDS10080.1"/>
    <property type="molecule type" value="Genomic_DNA"/>
</dbReference>
<gene>
    <name evidence="3" type="ORF">PARHAE_03291</name>
</gene>
<evidence type="ECO:0000313" key="4">
    <source>
        <dbReference type="Proteomes" id="UP000270743"/>
    </source>
</evidence>
<protein>
    <recommendedName>
        <fullName evidence="2">UPF0102 protein PARHAE_03291</fullName>
    </recommendedName>
</protein>
<dbReference type="Gene3D" id="3.40.1350.10">
    <property type="match status" value="1"/>
</dbReference>
<dbReference type="InterPro" id="IPR011335">
    <property type="entry name" value="Restrct_endonuc-II-like"/>
</dbReference>
<evidence type="ECO:0000256" key="1">
    <source>
        <dbReference type="ARBA" id="ARBA00006738"/>
    </source>
</evidence>
<evidence type="ECO:0000313" key="3">
    <source>
        <dbReference type="EMBL" id="VDS10080.1"/>
    </source>
</evidence>
<dbReference type="PANTHER" id="PTHR34039">
    <property type="entry name" value="UPF0102 PROTEIN YRAN"/>
    <property type="match status" value="1"/>
</dbReference>
<dbReference type="Pfam" id="PF02021">
    <property type="entry name" value="UPF0102"/>
    <property type="match status" value="1"/>
</dbReference>
<dbReference type="Proteomes" id="UP000270743">
    <property type="component" value="Unassembled WGS sequence"/>
</dbReference>
<name>A0A3S4GQ57_9RHOB</name>
<dbReference type="HAMAP" id="MF_00048">
    <property type="entry name" value="UPF0102"/>
    <property type="match status" value="1"/>
</dbReference>
<dbReference type="AlphaFoldDB" id="A0A3S4GQ57"/>
<comment type="similarity">
    <text evidence="1 2">Belongs to the UPF0102 family.</text>
</comment>
<dbReference type="GO" id="GO:0003676">
    <property type="term" value="F:nucleic acid binding"/>
    <property type="evidence" value="ECO:0007669"/>
    <property type="project" value="InterPro"/>
</dbReference>
<dbReference type="PANTHER" id="PTHR34039:SF1">
    <property type="entry name" value="UPF0102 PROTEIN YRAN"/>
    <property type="match status" value="1"/>
</dbReference>
<dbReference type="InterPro" id="IPR003509">
    <property type="entry name" value="UPF0102_YraN-like"/>
</dbReference>
<keyword evidence="4" id="KW-1185">Reference proteome</keyword>
<reference evidence="3 4" key="1">
    <citation type="submission" date="2018-12" db="EMBL/GenBank/DDBJ databases">
        <authorList>
            <person name="Criscuolo A."/>
        </authorList>
    </citation>
    <scope>NUCLEOTIDE SEQUENCE [LARGE SCALE GENOMIC DNA]</scope>
    <source>
        <strain evidence="3">ACIP1116241</strain>
    </source>
</reference>
<organism evidence="3 4">
    <name type="scientific">Paracoccus haematequi</name>
    <dbReference type="NCBI Taxonomy" id="2491866"/>
    <lineage>
        <taxon>Bacteria</taxon>
        <taxon>Pseudomonadati</taxon>
        <taxon>Pseudomonadota</taxon>
        <taxon>Alphaproteobacteria</taxon>
        <taxon>Rhodobacterales</taxon>
        <taxon>Paracoccaceae</taxon>
        <taxon>Paracoccus</taxon>
    </lineage>
</organism>
<proteinExistence type="inferred from homology"/>
<evidence type="ECO:0000256" key="2">
    <source>
        <dbReference type="HAMAP-Rule" id="MF_00048"/>
    </source>
</evidence>
<dbReference type="InterPro" id="IPR011856">
    <property type="entry name" value="tRNA_endonuc-like_dom_sf"/>
</dbReference>
<accession>A0A3S4GQ57</accession>
<dbReference type="SUPFAM" id="SSF52980">
    <property type="entry name" value="Restriction endonuclease-like"/>
    <property type="match status" value="1"/>
</dbReference>